<feature type="domain" description="Methionyl-tRNA synthetase anticodon-binding" evidence="10">
    <location>
        <begin position="377"/>
        <end position="506"/>
    </location>
</feature>
<feature type="binding site" evidence="8">
    <location>
        <position position="126"/>
    </location>
    <ligand>
        <name>Zn(2+)</name>
        <dbReference type="ChEBI" id="CHEBI:29105"/>
    </ligand>
</feature>
<comment type="subcellular location">
    <subcellularLocation>
        <location evidence="8">Cytoplasm</location>
    </subcellularLocation>
</comment>
<evidence type="ECO:0000259" key="10">
    <source>
        <dbReference type="Pfam" id="PF19303"/>
    </source>
</evidence>
<comment type="subunit">
    <text evidence="8">Monomer.</text>
</comment>
<dbReference type="PRINTS" id="PR01041">
    <property type="entry name" value="TRNASYNTHMET"/>
</dbReference>
<dbReference type="InterPro" id="IPR009080">
    <property type="entry name" value="tRNAsynth_Ia_anticodon-bd"/>
</dbReference>
<dbReference type="InterPro" id="IPR023457">
    <property type="entry name" value="Met-tRNA_synth_2"/>
</dbReference>
<accession>A0A1F7TYQ5</accession>
<keyword evidence="5 8" id="KW-0648">Protein biosynthesis</keyword>
<feature type="short sequence motif" description="'KMSKS' region" evidence="8">
    <location>
        <begin position="297"/>
        <end position="301"/>
    </location>
</feature>
<keyword evidence="6 8" id="KW-0030">Aminoacyl-tRNA synthetase</keyword>
<dbReference type="InterPro" id="IPR041872">
    <property type="entry name" value="Anticodon_Met"/>
</dbReference>
<sequence>MKPFYITTPIYYASGEPHIGHAYTNLMADITARYYRMTGREVRFLTGTDEHGMKVARNAQAAGLEPQTFVDEKAARFRELADAWNITIDDFIRTTEDRHKVSAAAFWKAVNKNGYIYKKTYKGLYCVPCESFKTEKDLVKGKCPDHDAVPELLEEENYFFKLSAFEDRLKTFYAENPEFVTPEHHRNEMVQILERGLEDISISRSTKQLTWGIPVPGDEGQVLYVWFDALVNYISAIGYARGKKDAMHLYWPADIHFVGKEINRFHSLLWPAMLMAAKVEPPRQIAVHGWITVDGKKMSKTIGNVLDPFDLIERYGLEPVRYFMAREIPFYRDGDFSHERFEMRYNNDLANELGNLLNRAIAMTERYLDGVVPDESVYDVTKRWTKYRAGMESLRFDDALLSVWKLVQAMNKHIDETEPWKLGKQEDLKPVSDVLYVLLESLRHIAWMLLPFMPGTAMLIFEGIGTSFIEQAPLSLSDASKWGGLKPGSVVKRAELLFPRIESKESE</sequence>
<keyword evidence="3 8" id="KW-0547">Nucleotide-binding</keyword>
<name>A0A1F7TYQ5_9BACT</name>
<proteinExistence type="inferred from homology"/>
<evidence type="ECO:0000259" key="9">
    <source>
        <dbReference type="Pfam" id="PF09334"/>
    </source>
</evidence>
<dbReference type="GO" id="GO:0004825">
    <property type="term" value="F:methionine-tRNA ligase activity"/>
    <property type="evidence" value="ECO:0007669"/>
    <property type="project" value="UniProtKB-UniRule"/>
</dbReference>
<dbReference type="NCBIfam" id="NF008900">
    <property type="entry name" value="PRK12267.1"/>
    <property type="match status" value="1"/>
</dbReference>
<dbReference type="FunFam" id="2.170.220.10:FF:000001">
    <property type="entry name" value="methionine--tRNA ligase, mitochondrial"/>
    <property type="match status" value="1"/>
</dbReference>
<dbReference type="InterPro" id="IPR033911">
    <property type="entry name" value="MetRS_core"/>
</dbReference>
<dbReference type="Pfam" id="PF09334">
    <property type="entry name" value="tRNA-synt_1g"/>
    <property type="match status" value="2"/>
</dbReference>
<feature type="binding site" evidence="8">
    <location>
        <position position="129"/>
    </location>
    <ligand>
        <name>Zn(2+)</name>
        <dbReference type="ChEBI" id="CHEBI:29105"/>
    </ligand>
</feature>
<dbReference type="SUPFAM" id="SSF52374">
    <property type="entry name" value="Nucleotidylyl transferase"/>
    <property type="match status" value="1"/>
</dbReference>
<feature type="binding site" evidence="8">
    <location>
        <position position="296"/>
    </location>
    <ligand>
        <name>ATP</name>
        <dbReference type="ChEBI" id="CHEBI:30616"/>
    </ligand>
</feature>
<dbReference type="GO" id="GO:0005737">
    <property type="term" value="C:cytoplasm"/>
    <property type="evidence" value="ECO:0007669"/>
    <property type="project" value="UniProtKB-SubCell"/>
</dbReference>
<evidence type="ECO:0000256" key="8">
    <source>
        <dbReference type="HAMAP-Rule" id="MF_01228"/>
    </source>
</evidence>
<evidence type="ECO:0000256" key="4">
    <source>
        <dbReference type="ARBA" id="ARBA00022840"/>
    </source>
</evidence>
<dbReference type="PANTHER" id="PTHR43326:SF1">
    <property type="entry name" value="METHIONINE--TRNA LIGASE, MITOCHONDRIAL"/>
    <property type="match status" value="1"/>
</dbReference>
<dbReference type="STRING" id="1802389.A3C17_01430"/>
<dbReference type="Pfam" id="PF19303">
    <property type="entry name" value="Anticodon_3"/>
    <property type="match status" value="1"/>
</dbReference>
<dbReference type="NCBIfam" id="TIGR00398">
    <property type="entry name" value="metG"/>
    <property type="match status" value="1"/>
</dbReference>
<dbReference type="CDD" id="cd07957">
    <property type="entry name" value="Anticodon_Ia_Met"/>
    <property type="match status" value="1"/>
</dbReference>
<dbReference type="Gene3D" id="3.40.50.620">
    <property type="entry name" value="HUPs"/>
    <property type="match status" value="1"/>
</dbReference>
<keyword evidence="8" id="KW-0862">Zinc</keyword>
<dbReference type="EMBL" id="MGDX01000017">
    <property type="protein sequence ID" value="OGL71153.1"/>
    <property type="molecule type" value="Genomic_DNA"/>
</dbReference>
<evidence type="ECO:0000256" key="2">
    <source>
        <dbReference type="ARBA" id="ARBA00022598"/>
    </source>
</evidence>
<dbReference type="InterPro" id="IPR015413">
    <property type="entry name" value="Methionyl/Leucyl_tRNA_Synth"/>
</dbReference>
<feature type="binding site" evidence="8">
    <location>
        <position position="143"/>
    </location>
    <ligand>
        <name>Zn(2+)</name>
        <dbReference type="ChEBI" id="CHEBI:29105"/>
    </ligand>
</feature>
<comment type="function">
    <text evidence="1 8">Is required not only for elongation of protein synthesis but also for the initiation of all mRNA translation through initiator tRNA(fMet) aminoacylation.</text>
</comment>
<comment type="catalytic activity">
    <reaction evidence="7 8">
        <text>tRNA(Met) + L-methionine + ATP = L-methionyl-tRNA(Met) + AMP + diphosphate</text>
        <dbReference type="Rhea" id="RHEA:13481"/>
        <dbReference type="Rhea" id="RHEA-COMP:9667"/>
        <dbReference type="Rhea" id="RHEA-COMP:9698"/>
        <dbReference type="ChEBI" id="CHEBI:30616"/>
        <dbReference type="ChEBI" id="CHEBI:33019"/>
        <dbReference type="ChEBI" id="CHEBI:57844"/>
        <dbReference type="ChEBI" id="CHEBI:78442"/>
        <dbReference type="ChEBI" id="CHEBI:78530"/>
        <dbReference type="ChEBI" id="CHEBI:456215"/>
        <dbReference type="EC" id="6.1.1.10"/>
    </reaction>
</comment>
<comment type="caution">
    <text evidence="11">The sequence shown here is derived from an EMBL/GenBank/DDBJ whole genome shotgun (WGS) entry which is preliminary data.</text>
</comment>
<dbReference type="Gene3D" id="1.10.730.10">
    <property type="entry name" value="Isoleucyl-tRNA Synthetase, Domain 1"/>
    <property type="match status" value="1"/>
</dbReference>
<feature type="domain" description="Methionyl/Leucyl tRNA synthetase" evidence="9">
    <location>
        <begin position="148"/>
        <end position="360"/>
    </location>
</feature>
<evidence type="ECO:0000313" key="11">
    <source>
        <dbReference type="EMBL" id="OGL71153.1"/>
    </source>
</evidence>
<organism evidence="11 12">
    <name type="scientific">Candidatus Uhrbacteria bacterium RIFCSPHIGHO2_02_FULL_53_13</name>
    <dbReference type="NCBI Taxonomy" id="1802389"/>
    <lineage>
        <taxon>Bacteria</taxon>
        <taxon>Candidatus Uhriibacteriota</taxon>
    </lineage>
</organism>
<dbReference type="Proteomes" id="UP000177097">
    <property type="component" value="Unassembled WGS sequence"/>
</dbReference>
<feature type="binding site" evidence="8">
    <location>
        <position position="146"/>
    </location>
    <ligand>
        <name>Zn(2+)</name>
        <dbReference type="ChEBI" id="CHEBI:29105"/>
    </ligand>
</feature>
<feature type="domain" description="Methionyl/Leucyl tRNA synthetase" evidence="9">
    <location>
        <begin position="5"/>
        <end position="145"/>
    </location>
</feature>
<keyword evidence="2 8" id="KW-0436">Ligase</keyword>
<dbReference type="CDD" id="cd00814">
    <property type="entry name" value="MetRS_core"/>
    <property type="match status" value="1"/>
</dbReference>
<evidence type="ECO:0000256" key="7">
    <source>
        <dbReference type="ARBA" id="ARBA00047364"/>
    </source>
</evidence>
<dbReference type="PANTHER" id="PTHR43326">
    <property type="entry name" value="METHIONYL-TRNA SYNTHETASE"/>
    <property type="match status" value="1"/>
</dbReference>
<evidence type="ECO:0000256" key="6">
    <source>
        <dbReference type="ARBA" id="ARBA00023146"/>
    </source>
</evidence>
<dbReference type="Gene3D" id="2.170.220.10">
    <property type="match status" value="1"/>
</dbReference>
<feature type="short sequence motif" description="'HIGH' region" evidence="8">
    <location>
        <begin position="11"/>
        <end position="21"/>
    </location>
</feature>
<reference evidence="11 12" key="1">
    <citation type="journal article" date="2016" name="Nat. Commun.">
        <title>Thousands of microbial genomes shed light on interconnected biogeochemical processes in an aquifer system.</title>
        <authorList>
            <person name="Anantharaman K."/>
            <person name="Brown C.T."/>
            <person name="Hug L.A."/>
            <person name="Sharon I."/>
            <person name="Castelle C.J."/>
            <person name="Probst A.J."/>
            <person name="Thomas B.C."/>
            <person name="Singh A."/>
            <person name="Wilkins M.J."/>
            <person name="Karaoz U."/>
            <person name="Brodie E.L."/>
            <person name="Williams K.H."/>
            <person name="Hubbard S.S."/>
            <person name="Banfield J.F."/>
        </authorList>
    </citation>
    <scope>NUCLEOTIDE SEQUENCE [LARGE SCALE GENOMIC DNA]</scope>
</reference>
<dbReference type="GO" id="GO:0005524">
    <property type="term" value="F:ATP binding"/>
    <property type="evidence" value="ECO:0007669"/>
    <property type="project" value="UniProtKB-UniRule"/>
</dbReference>
<keyword evidence="8" id="KW-0479">Metal-binding</keyword>
<comment type="similarity">
    <text evidence="8">Belongs to the class-I aminoacyl-tRNA synthetase family. MetG type 2A subfamily.</text>
</comment>
<comment type="cofactor">
    <cofactor evidence="8">
        <name>Zn(2+)</name>
        <dbReference type="ChEBI" id="CHEBI:29105"/>
    </cofactor>
    <text evidence="8">Binds 1 zinc ion per subunit.</text>
</comment>
<dbReference type="InterPro" id="IPR014729">
    <property type="entry name" value="Rossmann-like_a/b/a_fold"/>
</dbReference>
<dbReference type="SUPFAM" id="SSF47323">
    <property type="entry name" value="Anticodon-binding domain of a subclass of class I aminoacyl-tRNA synthetases"/>
    <property type="match status" value="1"/>
</dbReference>
<evidence type="ECO:0000313" key="12">
    <source>
        <dbReference type="Proteomes" id="UP000177097"/>
    </source>
</evidence>
<dbReference type="EC" id="6.1.1.10" evidence="8"/>
<gene>
    <name evidence="8" type="primary">metG</name>
    <name evidence="11" type="ORF">A3C17_01430</name>
</gene>
<evidence type="ECO:0000256" key="5">
    <source>
        <dbReference type="ARBA" id="ARBA00022917"/>
    </source>
</evidence>
<dbReference type="HAMAP" id="MF_01228">
    <property type="entry name" value="Met_tRNA_synth_type2"/>
    <property type="match status" value="1"/>
</dbReference>
<evidence type="ECO:0000256" key="3">
    <source>
        <dbReference type="ARBA" id="ARBA00022741"/>
    </source>
</evidence>
<dbReference type="GO" id="GO:0006431">
    <property type="term" value="P:methionyl-tRNA aminoacylation"/>
    <property type="evidence" value="ECO:0007669"/>
    <property type="project" value="UniProtKB-UniRule"/>
</dbReference>
<keyword evidence="8" id="KW-0963">Cytoplasm</keyword>
<dbReference type="AlphaFoldDB" id="A0A1F7TYQ5"/>
<protein>
    <recommendedName>
        <fullName evidence="8">Methionine--tRNA ligase</fullName>
        <ecNumber evidence="8">6.1.1.10</ecNumber>
    </recommendedName>
    <alternativeName>
        <fullName evidence="8">Methionyl-tRNA synthetase</fullName>
        <shortName evidence="8">MetRS</shortName>
    </alternativeName>
</protein>
<dbReference type="GO" id="GO:0046872">
    <property type="term" value="F:metal ion binding"/>
    <property type="evidence" value="ECO:0007669"/>
    <property type="project" value="UniProtKB-KW"/>
</dbReference>
<dbReference type="InterPro" id="IPR014758">
    <property type="entry name" value="Met-tRNA_synth"/>
</dbReference>
<evidence type="ECO:0000256" key="1">
    <source>
        <dbReference type="ARBA" id="ARBA00003314"/>
    </source>
</evidence>
<keyword evidence="4 8" id="KW-0067">ATP-binding</keyword>